<dbReference type="Proteomes" id="UP001165063">
    <property type="component" value="Unassembled WGS sequence"/>
</dbReference>
<protein>
    <submittedName>
        <fullName evidence="1">Unnamed protein product</fullName>
    </submittedName>
</protein>
<sequence length="107" mass="12109">MSVRLSLQSSDEKFQSLPIQLYFQDDSDLYTVSHEYKRYKLQAFSPIKTNDVRITINPTDYNQQTIQQINTLGSPVSCCTDGTDQVGKFTDLANKTINGVNKSQLLP</sequence>
<gene>
    <name evidence="1" type="ORF">Amon01_000260600</name>
</gene>
<evidence type="ECO:0000313" key="1">
    <source>
        <dbReference type="EMBL" id="GMG22328.1"/>
    </source>
</evidence>
<dbReference type="EMBL" id="BSXU01000973">
    <property type="protein sequence ID" value="GMG22328.1"/>
    <property type="molecule type" value="Genomic_DNA"/>
</dbReference>
<proteinExistence type="predicted"/>
<reference evidence="1" key="1">
    <citation type="submission" date="2023-04" db="EMBL/GenBank/DDBJ databases">
        <title>Ambrosiozyma monospora NBRC 1965.</title>
        <authorList>
            <person name="Ichikawa N."/>
            <person name="Sato H."/>
            <person name="Tonouchi N."/>
        </authorList>
    </citation>
    <scope>NUCLEOTIDE SEQUENCE</scope>
    <source>
        <strain evidence="1">NBRC 1965</strain>
    </source>
</reference>
<accession>A0A9W6YVR0</accession>
<dbReference type="AlphaFoldDB" id="A0A9W6YVR0"/>
<comment type="caution">
    <text evidence="1">The sequence shown here is derived from an EMBL/GenBank/DDBJ whole genome shotgun (WGS) entry which is preliminary data.</text>
</comment>
<keyword evidence="2" id="KW-1185">Reference proteome</keyword>
<name>A0A9W6YVR0_AMBMO</name>
<organism evidence="1 2">
    <name type="scientific">Ambrosiozyma monospora</name>
    <name type="common">Yeast</name>
    <name type="synonym">Endomycopsis monosporus</name>
    <dbReference type="NCBI Taxonomy" id="43982"/>
    <lineage>
        <taxon>Eukaryota</taxon>
        <taxon>Fungi</taxon>
        <taxon>Dikarya</taxon>
        <taxon>Ascomycota</taxon>
        <taxon>Saccharomycotina</taxon>
        <taxon>Pichiomycetes</taxon>
        <taxon>Pichiales</taxon>
        <taxon>Pichiaceae</taxon>
        <taxon>Ambrosiozyma</taxon>
    </lineage>
</organism>
<evidence type="ECO:0000313" key="2">
    <source>
        <dbReference type="Proteomes" id="UP001165063"/>
    </source>
</evidence>